<protein>
    <submittedName>
        <fullName evidence="1">Uncharacterized protein</fullName>
    </submittedName>
</protein>
<organism evidence="1 2">
    <name type="scientific">Acidisphaera rubrifaciens HS-AP3</name>
    <dbReference type="NCBI Taxonomy" id="1231350"/>
    <lineage>
        <taxon>Bacteria</taxon>
        <taxon>Pseudomonadati</taxon>
        <taxon>Pseudomonadota</taxon>
        <taxon>Alphaproteobacteria</taxon>
        <taxon>Acetobacterales</taxon>
        <taxon>Acetobacteraceae</taxon>
        <taxon>Acidisphaera</taxon>
    </lineage>
</organism>
<dbReference type="Proteomes" id="UP000032680">
    <property type="component" value="Unassembled WGS sequence"/>
</dbReference>
<gene>
    <name evidence="1" type="ORF">Asru_0012_05</name>
</gene>
<dbReference type="EMBL" id="BANB01000012">
    <property type="protein sequence ID" value="GAN75879.1"/>
    <property type="molecule type" value="Genomic_DNA"/>
</dbReference>
<dbReference type="AlphaFoldDB" id="A0A0D6P4Q9"/>
<keyword evidence="2" id="KW-1185">Reference proteome</keyword>
<evidence type="ECO:0000313" key="2">
    <source>
        <dbReference type="Proteomes" id="UP000032680"/>
    </source>
</evidence>
<evidence type="ECO:0000313" key="1">
    <source>
        <dbReference type="EMBL" id="GAN75879.1"/>
    </source>
</evidence>
<reference evidence="1 2" key="1">
    <citation type="submission" date="2012-11" db="EMBL/GenBank/DDBJ databases">
        <title>Whole genome sequence of Acidisphaera rubrifaciens HS-AP3.</title>
        <authorList>
            <person name="Azuma Y."/>
            <person name="Higashiura N."/>
            <person name="Hirakawa H."/>
            <person name="Matsushita K."/>
        </authorList>
    </citation>
    <scope>NUCLEOTIDE SEQUENCE [LARGE SCALE GENOMIC DNA]</scope>
    <source>
        <strain evidence="1 2">HS-AP3</strain>
    </source>
</reference>
<proteinExistence type="predicted"/>
<accession>A0A0D6P4Q9</accession>
<name>A0A0D6P4Q9_9PROT</name>
<comment type="caution">
    <text evidence="1">The sequence shown here is derived from an EMBL/GenBank/DDBJ whole genome shotgun (WGS) entry which is preliminary data.</text>
</comment>
<sequence>MLSSWSPTTTTAATGLWFYTGKLYTATAKAVNDGERSINAAVKSANTAERSLIGLERPHIFVRIKPKLKVDMYEGHEQAKVKFIISNYGRFPAEIACCRFDIAQFKPVSNQIALRDEYHRGIGANKSFPITVSIAKVEDLIFDYDGNGDPISAKPKGHVSLETFFTIELRYKGLGDEVYESSYVWRWDHGVDRWTLHQSRRT</sequence>